<gene>
    <name evidence="2" type="ORF">ACOC_LOCUS2839</name>
</gene>
<feature type="region of interest" description="Disordered" evidence="1">
    <location>
        <begin position="1"/>
        <end position="24"/>
    </location>
</feature>
<evidence type="ECO:0000313" key="4">
    <source>
        <dbReference type="WBParaSite" id="ACOC_0000283801-mRNA-1"/>
    </source>
</evidence>
<accession>A0A0R3PFA4</accession>
<name>A0A0R3PFA4_ANGCS</name>
<evidence type="ECO:0000313" key="3">
    <source>
        <dbReference type="Proteomes" id="UP000267027"/>
    </source>
</evidence>
<reference evidence="4" key="1">
    <citation type="submission" date="2017-02" db="UniProtKB">
        <authorList>
            <consortium name="WormBaseParasite"/>
        </authorList>
    </citation>
    <scope>IDENTIFICATION</scope>
</reference>
<organism evidence="4">
    <name type="scientific">Angiostrongylus costaricensis</name>
    <name type="common">Nematode worm</name>
    <dbReference type="NCBI Taxonomy" id="334426"/>
    <lineage>
        <taxon>Eukaryota</taxon>
        <taxon>Metazoa</taxon>
        <taxon>Ecdysozoa</taxon>
        <taxon>Nematoda</taxon>
        <taxon>Chromadorea</taxon>
        <taxon>Rhabditida</taxon>
        <taxon>Rhabditina</taxon>
        <taxon>Rhabditomorpha</taxon>
        <taxon>Strongyloidea</taxon>
        <taxon>Metastrongylidae</taxon>
        <taxon>Angiostrongylus</taxon>
    </lineage>
</organism>
<proteinExistence type="predicted"/>
<reference evidence="2 3" key="2">
    <citation type="submission" date="2018-11" db="EMBL/GenBank/DDBJ databases">
        <authorList>
            <consortium name="Pathogen Informatics"/>
        </authorList>
    </citation>
    <scope>NUCLEOTIDE SEQUENCE [LARGE SCALE GENOMIC DNA]</scope>
    <source>
        <strain evidence="2 3">Costa Rica</strain>
    </source>
</reference>
<dbReference type="WBParaSite" id="ACOC_0000283801-mRNA-1">
    <property type="protein sequence ID" value="ACOC_0000283801-mRNA-1"/>
    <property type="gene ID" value="ACOC_0000283801"/>
</dbReference>
<protein>
    <submittedName>
        <fullName evidence="4">DUF2735 domain-containing protein</fullName>
    </submittedName>
</protein>
<dbReference type="EMBL" id="UYYA01000657">
    <property type="protein sequence ID" value="VDM54424.1"/>
    <property type="molecule type" value="Genomic_DNA"/>
</dbReference>
<evidence type="ECO:0000256" key="1">
    <source>
        <dbReference type="SAM" id="MobiDB-lite"/>
    </source>
</evidence>
<evidence type="ECO:0000313" key="2">
    <source>
        <dbReference type="EMBL" id="VDM54424.1"/>
    </source>
</evidence>
<dbReference type="Proteomes" id="UP000267027">
    <property type="component" value="Unassembled WGS sequence"/>
</dbReference>
<sequence>MSSELRAPPAIRRGNTADDGCGRTGQDVRLVLFPLPSRTTIRLEPLL</sequence>
<dbReference type="AlphaFoldDB" id="A0A0R3PFA4"/>
<keyword evidence="3" id="KW-1185">Reference proteome</keyword>